<dbReference type="InterPro" id="IPR036388">
    <property type="entry name" value="WH-like_DNA-bd_sf"/>
</dbReference>
<keyword evidence="6" id="KW-1185">Reference proteome</keyword>
<dbReference type="PATRIC" id="fig|1163407.3.peg.2739"/>
<dbReference type="PANTHER" id="PTHR39515">
    <property type="entry name" value="CONSERVED PROTEIN"/>
    <property type="match status" value="1"/>
</dbReference>
<dbReference type="PROSITE" id="PS01117">
    <property type="entry name" value="HTH_MARR_1"/>
    <property type="match status" value="1"/>
</dbReference>
<dbReference type="Pfam" id="PF12802">
    <property type="entry name" value="MarR_2"/>
    <property type="match status" value="1"/>
</dbReference>
<name>I4VWF2_9GAMM</name>
<evidence type="ECO:0000256" key="3">
    <source>
        <dbReference type="ARBA" id="ARBA00023163"/>
    </source>
</evidence>
<dbReference type="RefSeq" id="WP_007809196.1">
    <property type="nucleotide sequence ID" value="NZ_AJXT01000043.1"/>
</dbReference>
<dbReference type="STRING" id="1163407.UU7_13593"/>
<keyword evidence="2" id="KW-0238">DNA-binding</keyword>
<dbReference type="Gene3D" id="1.10.10.10">
    <property type="entry name" value="Winged helix-like DNA-binding domain superfamily/Winged helix DNA-binding domain"/>
    <property type="match status" value="1"/>
</dbReference>
<sequence length="152" mass="16574">MTTRKLQDDPVSDALALAEELRRAIGTFVRAIREETATERSAQSETLGLLAREGAMNVAALAQRRRVTHQTMRVVVAQLVADGLVERSADSADRRSWQLSLSRAGRAQVLRDRGTRAARIGTLIGTTLSVAERKQLRTAIGLLERLSAAAVE</sequence>
<organism evidence="5 6">
    <name type="scientific">Rhodanobacter spathiphylli B39</name>
    <dbReference type="NCBI Taxonomy" id="1163407"/>
    <lineage>
        <taxon>Bacteria</taxon>
        <taxon>Pseudomonadati</taxon>
        <taxon>Pseudomonadota</taxon>
        <taxon>Gammaproteobacteria</taxon>
        <taxon>Lysobacterales</taxon>
        <taxon>Rhodanobacteraceae</taxon>
        <taxon>Rhodanobacter</taxon>
    </lineage>
</organism>
<dbReference type="OrthoDB" id="32523at2"/>
<dbReference type="Proteomes" id="UP000003226">
    <property type="component" value="Unassembled WGS sequence"/>
</dbReference>
<accession>I4VWF2</accession>
<dbReference type="GO" id="GO:0003677">
    <property type="term" value="F:DNA binding"/>
    <property type="evidence" value="ECO:0007669"/>
    <property type="project" value="UniProtKB-KW"/>
</dbReference>
<dbReference type="AlphaFoldDB" id="I4VWF2"/>
<evidence type="ECO:0000259" key="4">
    <source>
        <dbReference type="PROSITE" id="PS50995"/>
    </source>
</evidence>
<evidence type="ECO:0000256" key="1">
    <source>
        <dbReference type="ARBA" id="ARBA00023015"/>
    </source>
</evidence>
<evidence type="ECO:0000256" key="2">
    <source>
        <dbReference type="ARBA" id="ARBA00023125"/>
    </source>
</evidence>
<protein>
    <submittedName>
        <fullName evidence="5">MarR family transcriptional regulator</fullName>
    </submittedName>
</protein>
<evidence type="ECO:0000313" key="6">
    <source>
        <dbReference type="Proteomes" id="UP000003226"/>
    </source>
</evidence>
<dbReference type="InterPro" id="IPR052526">
    <property type="entry name" value="HTH-type_Bedaq_tolerance"/>
</dbReference>
<dbReference type="eggNOG" id="COG1846">
    <property type="taxonomic scope" value="Bacteria"/>
</dbReference>
<reference evidence="5 6" key="1">
    <citation type="journal article" date="2012" name="J. Bacteriol.">
        <title>Genome sequences for six rhodanobacter strains, isolated from soils and the terrestrial subsurface, with variable denitrification capabilities.</title>
        <authorList>
            <person name="Kostka J.E."/>
            <person name="Green S.J."/>
            <person name="Rishishwar L."/>
            <person name="Prakash O."/>
            <person name="Katz L.S."/>
            <person name="Marino-Ramirez L."/>
            <person name="Jordan I.K."/>
            <person name="Munk C."/>
            <person name="Ivanova N."/>
            <person name="Mikhailova N."/>
            <person name="Watson D.B."/>
            <person name="Brown S.D."/>
            <person name="Palumbo A.V."/>
            <person name="Brooks S.C."/>
        </authorList>
    </citation>
    <scope>NUCLEOTIDE SEQUENCE [LARGE SCALE GENOMIC DNA]</scope>
    <source>
        <strain evidence="5 6">B39</strain>
    </source>
</reference>
<keyword evidence="3" id="KW-0804">Transcription</keyword>
<feature type="domain" description="HTH marR-type" evidence="4">
    <location>
        <begin position="1"/>
        <end position="148"/>
    </location>
</feature>
<dbReference type="SMART" id="SM00347">
    <property type="entry name" value="HTH_MARR"/>
    <property type="match status" value="1"/>
</dbReference>
<gene>
    <name evidence="5" type="ORF">UU7_13593</name>
</gene>
<dbReference type="Gene3D" id="1.10.287.100">
    <property type="match status" value="1"/>
</dbReference>
<dbReference type="SUPFAM" id="SSF46785">
    <property type="entry name" value="Winged helix' DNA-binding domain"/>
    <property type="match status" value="1"/>
</dbReference>
<dbReference type="InterPro" id="IPR023187">
    <property type="entry name" value="Tscrpt_reg_MarR-type_CS"/>
</dbReference>
<dbReference type="GO" id="GO:0003700">
    <property type="term" value="F:DNA-binding transcription factor activity"/>
    <property type="evidence" value="ECO:0007669"/>
    <property type="project" value="InterPro"/>
</dbReference>
<dbReference type="EMBL" id="AJXT01000043">
    <property type="protein sequence ID" value="EIL91543.1"/>
    <property type="molecule type" value="Genomic_DNA"/>
</dbReference>
<keyword evidence="1" id="KW-0805">Transcription regulation</keyword>
<evidence type="ECO:0000313" key="5">
    <source>
        <dbReference type="EMBL" id="EIL91543.1"/>
    </source>
</evidence>
<proteinExistence type="predicted"/>
<dbReference type="PANTHER" id="PTHR39515:SF2">
    <property type="entry name" value="HTH-TYPE TRANSCRIPTIONAL REGULATOR RV0880"/>
    <property type="match status" value="1"/>
</dbReference>
<dbReference type="InterPro" id="IPR036390">
    <property type="entry name" value="WH_DNA-bd_sf"/>
</dbReference>
<dbReference type="PROSITE" id="PS50995">
    <property type="entry name" value="HTH_MARR_2"/>
    <property type="match status" value="1"/>
</dbReference>
<comment type="caution">
    <text evidence="5">The sequence shown here is derived from an EMBL/GenBank/DDBJ whole genome shotgun (WGS) entry which is preliminary data.</text>
</comment>
<dbReference type="InterPro" id="IPR000835">
    <property type="entry name" value="HTH_MarR-typ"/>
</dbReference>